<reference evidence="2 3" key="1">
    <citation type="journal article" date="2023" name="Plants (Basel)">
        <title>Bridging the Gap: Combining Genomics and Transcriptomics Approaches to Understand Stylosanthes scabra, an Orphan Legume from the Brazilian Caatinga.</title>
        <authorList>
            <person name="Ferreira-Neto J.R.C."/>
            <person name="da Silva M.D."/>
            <person name="Binneck E."/>
            <person name="de Melo N.F."/>
            <person name="da Silva R.H."/>
            <person name="de Melo A.L.T.M."/>
            <person name="Pandolfi V."/>
            <person name="Bustamante F.O."/>
            <person name="Brasileiro-Vidal A.C."/>
            <person name="Benko-Iseppon A.M."/>
        </authorList>
    </citation>
    <scope>NUCLEOTIDE SEQUENCE [LARGE SCALE GENOMIC DNA]</scope>
    <source>
        <tissue evidence="2">Leaves</tissue>
    </source>
</reference>
<feature type="region of interest" description="Disordered" evidence="1">
    <location>
        <begin position="1"/>
        <end position="34"/>
    </location>
</feature>
<proteinExistence type="predicted"/>
<protein>
    <submittedName>
        <fullName evidence="2">Uncharacterized protein</fullName>
    </submittedName>
</protein>
<comment type="caution">
    <text evidence="2">The sequence shown here is derived from an EMBL/GenBank/DDBJ whole genome shotgun (WGS) entry which is preliminary data.</text>
</comment>
<gene>
    <name evidence="2" type="ORF">PIB30_023559</name>
</gene>
<name>A0ABU6W7G9_9FABA</name>
<sequence>MAVGLDGVATRLDGDADLNDSEGSSSIRRPSNDSSRMAMTLQFGVTVAGQHDSDEAQWRRQVLPPSLVTYVEIDITNSDKLVLDFFDGFHSDSEEVSLIQTKC</sequence>
<evidence type="ECO:0000313" key="2">
    <source>
        <dbReference type="EMBL" id="MED6181890.1"/>
    </source>
</evidence>
<organism evidence="2 3">
    <name type="scientific">Stylosanthes scabra</name>
    <dbReference type="NCBI Taxonomy" id="79078"/>
    <lineage>
        <taxon>Eukaryota</taxon>
        <taxon>Viridiplantae</taxon>
        <taxon>Streptophyta</taxon>
        <taxon>Embryophyta</taxon>
        <taxon>Tracheophyta</taxon>
        <taxon>Spermatophyta</taxon>
        <taxon>Magnoliopsida</taxon>
        <taxon>eudicotyledons</taxon>
        <taxon>Gunneridae</taxon>
        <taxon>Pentapetalae</taxon>
        <taxon>rosids</taxon>
        <taxon>fabids</taxon>
        <taxon>Fabales</taxon>
        <taxon>Fabaceae</taxon>
        <taxon>Papilionoideae</taxon>
        <taxon>50 kb inversion clade</taxon>
        <taxon>dalbergioids sensu lato</taxon>
        <taxon>Dalbergieae</taxon>
        <taxon>Pterocarpus clade</taxon>
        <taxon>Stylosanthes</taxon>
    </lineage>
</organism>
<keyword evidence="3" id="KW-1185">Reference proteome</keyword>
<evidence type="ECO:0000256" key="1">
    <source>
        <dbReference type="SAM" id="MobiDB-lite"/>
    </source>
</evidence>
<evidence type="ECO:0000313" key="3">
    <source>
        <dbReference type="Proteomes" id="UP001341840"/>
    </source>
</evidence>
<dbReference type="Proteomes" id="UP001341840">
    <property type="component" value="Unassembled WGS sequence"/>
</dbReference>
<accession>A0ABU6W7G9</accession>
<feature type="compositionally biased region" description="Low complexity" evidence="1">
    <location>
        <begin position="24"/>
        <end position="34"/>
    </location>
</feature>
<dbReference type="EMBL" id="JASCZI010181325">
    <property type="protein sequence ID" value="MED6181890.1"/>
    <property type="molecule type" value="Genomic_DNA"/>
</dbReference>